<proteinExistence type="predicted"/>
<organism evidence="1 3">
    <name type="scientific">Iodobacter fluviatilis</name>
    <dbReference type="NCBI Taxonomy" id="537"/>
    <lineage>
        <taxon>Bacteria</taxon>
        <taxon>Pseudomonadati</taxon>
        <taxon>Pseudomonadota</taxon>
        <taxon>Betaproteobacteria</taxon>
        <taxon>Neisseriales</taxon>
        <taxon>Chitinibacteraceae</taxon>
        <taxon>Iodobacter</taxon>
    </lineage>
</organism>
<dbReference type="EMBL" id="SMBT01000007">
    <property type="protein sequence ID" value="TCU85634.1"/>
    <property type="molecule type" value="Genomic_DNA"/>
</dbReference>
<reference evidence="2 4" key="2">
    <citation type="submission" date="2019-03" db="EMBL/GenBank/DDBJ databases">
        <title>Genomic Encyclopedia of Type Strains, Phase IV (KMG-IV): sequencing the most valuable type-strain genomes for metagenomic binning, comparative biology and taxonomic classification.</title>
        <authorList>
            <person name="Goeker M."/>
        </authorList>
    </citation>
    <scope>NUCLEOTIDE SEQUENCE [LARGE SCALE GENOMIC DNA]</scope>
    <source>
        <strain evidence="2 4">DSM 3764</strain>
    </source>
</reference>
<accession>A0A377SUE5</accession>
<dbReference type="AlphaFoldDB" id="A0A377SUE5"/>
<keyword evidence="4" id="KW-1185">Reference proteome</keyword>
<evidence type="ECO:0000313" key="4">
    <source>
        <dbReference type="Proteomes" id="UP000295794"/>
    </source>
</evidence>
<dbReference type="EMBL" id="UGHR01000003">
    <property type="protein sequence ID" value="STR44918.1"/>
    <property type="molecule type" value="Genomic_DNA"/>
</dbReference>
<evidence type="ECO:0000313" key="1">
    <source>
        <dbReference type="EMBL" id="STR44918.1"/>
    </source>
</evidence>
<name>A0A377SUE5_9NEIS</name>
<evidence type="ECO:0000313" key="3">
    <source>
        <dbReference type="Proteomes" id="UP000255108"/>
    </source>
</evidence>
<sequence length="104" mass="11174">MRVTLGSVDVSFTAALAAVLGLNKAKDTTWYEYHERLLTPCSPKNAANPPRARVFPRPAMGLGRKTAIHGVMLLGNNQLLPSSHALCLAVFRLSAIVNEASTDT</sequence>
<dbReference type="Proteomes" id="UP000295794">
    <property type="component" value="Unassembled WGS sequence"/>
</dbReference>
<evidence type="ECO:0000313" key="2">
    <source>
        <dbReference type="EMBL" id="TCU85634.1"/>
    </source>
</evidence>
<gene>
    <name evidence="2" type="ORF">EV682_107144</name>
    <name evidence="1" type="ORF">NCTC11159_03464</name>
</gene>
<reference evidence="1 3" key="1">
    <citation type="submission" date="2018-06" db="EMBL/GenBank/DDBJ databases">
        <authorList>
            <consortium name="Pathogen Informatics"/>
            <person name="Doyle S."/>
        </authorList>
    </citation>
    <scope>NUCLEOTIDE SEQUENCE [LARGE SCALE GENOMIC DNA]</scope>
    <source>
        <strain evidence="1 3">NCTC11159</strain>
    </source>
</reference>
<protein>
    <submittedName>
        <fullName evidence="1">Uncharacterized protein</fullName>
    </submittedName>
</protein>
<dbReference type="Proteomes" id="UP000255108">
    <property type="component" value="Unassembled WGS sequence"/>
</dbReference>